<sequence>MSKGEEYQKFRMSILDCMMNDAIMSSDSYLTYLALSTNTEATVPKEVKGKGKGGTGKKKVATTLKFGKSISLTEAEEQEEEHFLHDTHAHLVTKTVADTAESEEIEDEEVQPLVHGSTSVVIGREVHKKTVEGALDHSHKLKGIEILSEVALYDKGAGIIPEVPDEPKDISGSSNSSRSGSDDETKDISSDKEVKADEHKAEEGKKIEEQARNEQLVDEQAEGEQAKVHTPEPTVPNPNKTKAEIQLMVDVPIHQEDPIVQRTPLVYTVISMVTKKSTPTPPPRTTETQATLVSESDL</sequence>
<protein>
    <submittedName>
        <fullName evidence="2">Uncharacterized protein</fullName>
    </submittedName>
</protein>
<comment type="caution">
    <text evidence="2">The sequence shown here is derived from an EMBL/GenBank/DDBJ whole genome shotgun (WGS) entry which is preliminary data.</text>
</comment>
<reference evidence="2" key="2">
    <citation type="submission" date="2022-01" db="EMBL/GenBank/DDBJ databases">
        <authorList>
            <person name="Yamashiro T."/>
            <person name="Shiraishi A."/>
            <person name="Satake H."/>
            <person name="Nakayama K."/>
        </authorList>
    </citation>
    <scope>NUCLEOTIDE SEQUENCE</scope>
</reference>
<organism evidence="2 3">
    <name type="scientific">Tanacetum coccineum</name>
    <dbReference type="NCBI Taxonomy" id="301880"/>
    <lineage>
        <taxon>Eukaryota</taxon>
        <taxon>Viridiplantae</taxon>
        <taxon>Streptophyta</taxon>
        <taxon>Embryophyta</taxon>
        <taxon>Tracheophyta</taxon>
        <taxon>Spermatophyta</taxon>
        <taxon>Magnoliopsida</taxon>
        <taxon>eudicotyledons</taxon>
        <taxon>Gunneridae</taxon>
        <taxon>Pentapetalae</taxon>
        <taxon>asterids</taxon>
        <taxon>campanulids</taxon>
        <taxon>Asterales</taxon>
        <taxon>Asteraceae</taxon>
        <taxon>Asteroideae</taxon>
        <taxon>Anthemideae</taxon>
        <taxon>Anthemidinae</taxon>
        <taxon>Tanacetum</taxon>
    </lineage>
</organism>
<accession>A0ABQ5APG3</accession>
<dbReference type="EMBL" id="BQNB010012518">
    <property type="protein sequence ID" value="GJT04555.1"/>
    <property type="molecule type" value="Genomic_DNA"/>
</dbReference>
<feature type="region of interest" description="Disordered" evidence="1">
    <location>
        <begin position="275"/>
        <end position="298"/>
    </location>
</feature>
<evidence type="ECO:0000313" key="2">
    <source>
        <dbReference type="EMBL" id="GJT04555.1"/>
    </source>
</evidence>
<gene>
    <name evidence="2" type="ORF">Tco_0839017</name>
</gene>
<reference evidence="2" key="1">
    <citation type="journal article" date="2022" name="Int. J. Mol. Sci.">
        <title>Draft Genome of Tanacetum Coccineum: Genomic Comparison of Closely Related Tanacetum-Family Plants.</title>
        <authorList>
            <person name="Yamashiro T."/>
            <person name="Shiraishi A."/>
            <person name="Nakayama K."/>
            <person name="Satake H."/>
        </authorList>
    </citation>
    <scope>NUCLEOTIDE SEQUENCE</scope>
</reference>
<dbReference type="Proteomes" id="UP001151760">
    <property type="component" value="Unassembled WGS sequence"/>
</dbReference>
<feature type="compositionally biased region" description="Basic and acidic residues" evidence="1">
    <location>
        <begin position="180"/>
        <end position="212"/>
    </location>
</feature>
<keyword evidence="3" id="KW-1185">Reference proteome</keyword>
<evidence type="ECO:0000256" key="1">
    <source>
        <dbReference type="SAM" id="MobiDB-lite"/>
    </source>
</evidence>
<proteinExistence type="predicted"/>
<name>A0ABQ5APG3_9ASTR</name>
<feature type="region of interest" description="Disordered" evidence="1">
    <location>
        <begin position="159"/>
        <end position="240"/>
    </location>
</feature>
<evidence type="ECO:0000313" key="3">
    <source>
        <dbReference type="Proteomes" id="UP001151760"/>
    </source>
</evidence>